<evidence type="ECO:0000256" key="1">
    <source>
        <dbReference type="SAM" id="MobiDB-lite"/>
    </source>
</evidence>
<reference evidence="4" key="1">
    <citation type="submission" date="2022-10" db="EMBL/GenBank/DDBJ databases">
        <title>Tapping the CABI collections for fungal endophytes: first genome assemblies for Collariella, Neodidymelliopsis, Ascochyta clinopodiicola, Didymella pomorum, Didymosphaeria variabile, Neocosmospora piperis and Neocucurbitaria cava.</title>
        <authorList>
            <person name="Hill R."/>
        </authorList>
    </citation>
    <scope>NUCLEOTIDE SEQUENCE</scope>
    <source>
        <strain evidence="4">IMI 366586</strain>
    </source>
</reference>
<dbReference type="SMART" id="SM00321">
    <property type="entry name" value="WSC"/>
    <property type="match status" value="1"/>
</dbReference>
<protein>
    <recommendedName>
        <fullName evidence="3">WSC domain-containing protein</fullName>
    </recommendedName>
</protein>
<feature type="compositionally biased region" description="Low complexity" evidence="1">
    <location>
        <begin position="151"/>
        <end position="187"/>
    </location>
</feature>
<feature type="signal peptide" evidence="2">
    <location>
        <begin position="1"/>
        <end position="18"/>
    </location>
</feature>
<feature type="region of interest" description="Disordered" evidence="1">
    <location>
        <begin position="151"/>
        <end position="247"/>
    </location>
</feature>
<dbReference type="OrthoDB" id="2019572at2759"/>
<dbReference type="Pfam" id="PF01822">
    <property type="entry name" value="WSC"/>
    <property type="match status" value="1"/>
</dbReference>
<accession>A0A9W8WGG4</accession>
<feature type="chain" id="PRO_5040778419" description="WSC domain-containing protein" evidence="2">
    <location>
        <begin position="19"/>
        <end position="264"/>
    </location>
</feature>
<evidence type="ECO:0000259" key="3">
    <source>
        <dbReference type="PROSITE" id="PS51212"/>
    </source>
</evidence>
<evidence type="ECO:0000313" key="5">
    <source>
        <dbReference type="Proteomes" id="UP001140502"/>
    </source>
</evidence>
<dbReference type="PROSITE" id="PS51212">
    <property type="entry name" value="WSC"/>
    <property type="match status" value="1"/>
</dbReference>
<dbReference type="AlphaFoldDB" id="A0A9W8WGG4"/>
<proteinExistence type="predicted"/>
<keyword evidence="5" id="KW-1185">Reference proteome</keyword>
<feature type="compositionally biased region" description="Polar residues" evidence="1">
    <location>
        <begin position="228"/>
        <end position="239"/>
    </location>
</feature>
<keyword evidence="2" id="KW-0732">Signal</keyword>
<dbReference type="InterPro" id="IPR002889">
    <property type="entry name" value="WSC_carb-bd"/>
</dbReference>
<feature type="compositionally biased region" description="Low complexity" evidence="1">
    <location>
        <begin position="195"/>
        <end position="227"/>
    </location>
</feature>
<evidence type="ECO:0000256" key="2">
    <source>
        <dbReference type="SAM" id="SignalP"/>
    </source>
</evidence>
<organism evidence="4 5">
    <name type="scientific">Fusarium piperis</name>
    <dbReference type="NCBI Taxonomy" id="1435070"/>
    <lineage>
        <taxon>Eukaryota</taxon>
        <taxon>Fungi</taxon>
        <taxon>Dikarya</taxon>
        <taxon>Ascomycota</taxon>
        <taxon>Pezizomycotina</taxon>
        <taxon>Sordariomycetes</taxon>
        <taxon>Hypocreomycetidae</taxon>
        <taxon>Hypocreales</taxon>
        <taxon>Nectriaceae</taxon>
        <taxon>Fusarium</taxon>
        <taxon>Fusarium solani species complex</taxon>
    </lineage>
</organism>
<name>A0A9W8WGG4_9HYPO</name>
<dbReference type="Proteomes" id="UP001140502">
    <property type="component" value="Unassembled WGS sequence"/>
</dbReference>
<sequence length="264" mass="27255">MTRLIHTILLSWATLVVAREAKQQPATAPTLNQYTSQGCFNKLPAGAQLQKTKADFVSSGSCSQACQRINKFVAVTSPDGCHCADTYPPESALVKDAQCNNPCPGYAPEACGGEDPASYSIWNTGIKVAVDNDEGDGSSIKKIEATITISSITPPSTPLPSKLPTTTESSATESITAEGATAEDTTAVNTPTKGTATADSTTAESTTAESTTAESTTAESTNADSTNGAQGTPSSTATDIPSAAAPRLSSPVGKFIRMFKVFFN</sequence>
<feature type="domain" description="WSC" evidence="3">
    <location>
        <begin position="33"/>
        <end position="125"/>
    </location>
</feature>
<comment type="caution">
    <text evidence="4">The sequence shown here is derived from an EMBL/GenBank/DDBJ whole genome shotgun (WGS) entry which is preliminary data.</text>
</comment>
<dbReference type="EMBL" id="JAPEUR010000060">
    <property type="protein sequence ID" value="KAJ4324348.1"/>
    <property type="molecule type" value="Genomic_DNA"/>
</dbReference>
<gene>
    <name evidence="4" type="ORF">N0V84_003909</name>
</gene>
<evidence type="ECO:0000313" key="4">
    <source>
        <dbReference type="EMBL" id="KAJ4324348.1"/>
    </source>
</evidence>